<comment type="caution">
    <text evidence="13">The sequence shown here is derived from an EMBL/GenBank/DDBJ whole genome shotgun (WGS) entry which is preliminary data.</text>
</comment>
<evidence type="ECO:0000256" key="10">
    <source>
        <dbReference type="SAM" id="SignalP"/>
    </source>
</evidence>
<dbReference type="Pfam" id="PF00593">
    <property type="entry name" value="TonB_dep_Rec_b-barrel"/>
    <property type="match status" value="1"/>
</dbReference>
<dbReference type="SUPFAM" id="SSF56935">
    <property type="entry name" value="Porins"/>
    <property type="match status" value="1"/>
</dbReference>
<reference evidence="13 14" key="1">
    <citation type="submission" date="2019-07" db="EMBL/GenBank/DDBJ databases">
        <title>Draft Genome Sequences of Bacteroides pyogenes Strains Isolated from the Uterus Holstein Dairy Cows with Metritis.</title>
        <authorList>
            <person name="Cunha F."/>
            <person name="Galvao K.N."/>
            <person name="Jeon S.J."/>
            <person name="Jeong K.C."/>
        </authorList>
    </citation>
    <scope>NUCLEOTIDE SEQUENCE [LARGE SCALE GENOMIC DNA]</scope>
    <source>
        <strain evidence="13 14">KG-31</strain>
    </source>
</reference>
<evidence type="ECO:0000259" key="12">
    <source>
        <dbReference type="Pfam" id="PF07715"/>
    </source>
</evidence>
<dbReference type="RefSeq" id="WP_148730623.1">
    <property type="nucleotide sequence ID" value="NZ_VKLW01000022.1"/>
</dbReference>
<proteinExistence type="inferred from homology"/>
<keyword evidence="6 8" id="KW-0472">Membrane</keyword>
<comment type="similarity">
    <text evidence="8 9">Belongs to the TonB-dependent receptor family.</text>
</comment>
<dbReference type="GO" id="GO:0015344">
    <property type="term" value="F:siderophore uptake transmembrane transporter activity"/>
    <property type="evidence" value="ECO:0007669"/>
    <property type="project" value="TreeGrafter"/>
</dbReference>
<dbReference type="EMBL" id="VKLW01000022">
    <property type="protein sequence ID" value="TYK32907.1"/>
    <property type="molecule type" value="Genomic_DNA"/>
</dbReference>
<evidence type="ECO:0000256" key="3">
    <source>
        <dbReference type="ARBA" id="ARBA00022452"/>
    </source>
</evidence>
<dbReference type="Gene3D" id="2.170.130.10">
    <property type="entry name" value="TonB-dependent receptor, plug domain"/>
    <property type="match status" value="1"/>
</dbReference>
<evidence type="ECO:0000313" key="14">
    <source>
        <dbReference type="Proteomes" id="UP000324383"/>
    </source>
</evidence>
<dbReference type="GO" id="GO:0009279">
    <property type="term" value="C:cell outer membrane"/>
    <property type="evidence" value="ECO:0007669"/>
    <property type="project" value="UniProtKB-SubCell"/>
</dbReference>
<sequence length="865" mass="96749">MKKYIMILVSLCCALTQAMANHPEYPELKKSDANIVGHVLDKNTKEHLPYITVTLKGTTIGTVTDATGHYFLKNLPEGNFVLEVSSIGYKTVTRNVTLKKGKTLEEDFEIEEDAVALDGVVVSANRNETKRRLAPTLVNVLDMKLFERTQSTDLAQGLKFQPGVRVETNCQNCGFSQVRINGLDGPYSQILIDSRPVFSALAGVYGLEQIPANMIERVEVMRGGGSALFGSSAIAGTINIITKEPLSNSASISHELRGLGGLNTFENTTNFNGSILTDNNRMGITLFGQARHRSGYDRDGDGYTEMPVLDGRTLGFRAFIKPTDYSKVTAEFHNTHEFRRGGDLLKNEPHNAHIAEQLEHTNNIGSLNYSLMSPDGKHHFNAYASFMKVNRKSYYGGSDKLASDIIDGGRKNVEAAKDKFIADLKKKTPDISEDDILKKVEEEFNPQIHNGLTNEDWLELDKRMASYGRTDGLTYMLGAQYSYDFSKLLFMPSQLTVGGEYTRDKLDDISGYRPAPITQKVHVKSLFAQNEWKNDWLSLLVGARFDKHSMIKHVIVSPRANLRFNPVKDLSLRVSYSKGFRAPQIFDEDLHVDNAGGELILSVLDPNLKEETSHSFSGSVDWYHRFGAWQLNLMAEGFYTKLNDAFGSLQQNAVENGKAFIRKYRTNTDGAKVYGANLEGKLAYLSLAQFQAGVTVQKSLWDTKRQWNDDDAYTTRRMYRTPNVYSYFVATVNPVKRFSVSLSGNYTGNMLVGHEIPTEDDGSLTMFDGKPAATIHADRMQHGKDQTATTYGPRTFKTPSFFEMGCKLAYDFPLYKVYTLQAYAGVQNMFNSYQKDFDKGPSRDSAYIYGPGAPRSFFAGVKISY</sequence>
<protein>
    <submittedName>
        <fullName evidence="13">TonB-dependent receptor</fullName>
    </submittedName>
</protein>
<gene>
    <name evidence="13" type="ORF">FNJ60_10230</name>
</gene>
<dbReference type="PANTHER" id="PTHR30069">
    <property type="entry name" value="TONB-DEPENDENT OUTER MEMBRANE RECEPTOR"/>
    <property type="match status" value="1"/>
</dbReference>
<feature type="signal peptide" evidence="10">
    <location>
        <begin position="1"/>
        <end position="20"/>
    </location>
</feature>
<dbReference type="AlphaFoldDB" id="A0A5D3FSH3"/>
<accession>A0A5D3FSH3</accession>
<dbReference type="InterPro" id="IPR008969">
    <property type="entry name" value="CarboxyPept-like_regulatory"/>
</dbReference>
<keyword evidence="14" id="KW-1185">Reference proteome</keyword>
<keyword evidence="10" id="KW-0732">Signal</keyword>
<feature type="domain" description="TonB-dependent receptor-like beta-barrel" evidence="11">
    <location>
        <begin position="465"/>
        <end position="828"/>
    </location>
</feature>
<keyword evidence="5 9" id="KW-0798">TonB box</keyword>
<dbReference type="PANTHER" id="PTHR30069:SF57">
    <property type="entry name" value="TONB-DEPENDENT RECEPTOR"/>
    <property type="match status" value="1"/>
</dbReference>
<evidence type="ECO:0000256" key="4">
    <source>
        <dbReference type="ARBA" id="ARBA00022692"/>
    </source>
</evidence>
<dbReference type="PROSITE" id="PS52016">
    <property type="entry name" value="TONB_DEPENDENT_REC_3"/>
    <property type="match status" value="1"/>
</dbReference>
<evidence type="ECO:0000256" key="9">
    <source>
        <dbReference type="RuleBase" id="RU003357"/>
    </source>
</evidence>
<feature type="domain" description="TonB-dependent receptor plug" evidence="12">
    <location>
        <begin position="134"/>
        <end position="237"/>
    </location>
</feature>
<dbReference type="InterPro" id="IPR000531">
    <property type="entry name" value="Beta-barrel_TonB"/>
</dbReference>
<dbReference type="Pfam" id="PF07715">
    <property type="entry name" value="Plug"/>
    <property type="match status" value="1"/>
</dbReference>
<dbReference type="InterPro" id="IPR039426">
    <property type="entry name" value="TonB-dep_rcpt-like"/>
</dbReference>
<dbReference type="InterPro" id="IPR037066">
    <property type="entry name" value="Plug_dom_sf"/>
</dbReference>
<name>A0A5D3FSH3_9BACE</name>
<keyword evidence="4 8" id="KW-0812">Transmembrane</keyword>
<feature type="chain" id="PRO_5030116508" evidence="10">
    <location>
        <begin position="21"/>
        <end position="865"/>
    </location>
</feature>
<keyword evidence="7 8" id="KW-0998">Cell outer membrane</keyword>
<evidence type="ECO:0000256" key="8">
    <source>
        <dbReference type="PROSITE-ProRule" id="PRU01360"/>
    </source>
</evidence>
<dbReference type="SUPFAM" id="SSF49464">
    <property type="entry name" value="Carboxypeptidase regulatory domain-like"/>
    <property type="match status" value="1"/>
</dbReference>
<dbReference type="Pfam" id="PF13715">
    <property type="entry name" value="CarbopepD_reg_2"/>
    <property type="match status" value="1"/>
</dbReference>
<keyword evidence="3 8" id="KW-1134">Transmembrane beta strand</keyword>
<evidence type="ECO:0000259" key="11">
    <source>
        <dbReference type="Pfam" id="PF00593"/>
    </source>
</evidence>
<dbReference type="InterPro" id="IPR036942">
    <property type="entry name" value="Beta-barrel_TonB_sf"/>
</dbReference>
<evidence type="ECO:0000256" key="1">
    <source>
        <dbReference type="ARBA" id="ARBA00004571"/>
    </source>
</evidence>
<dbReference type="Gene3D" id="2.60.40.1120">
    <property type="entry name" value="Carboxypeptidase-like, regulatory domain"/>
    <property type="match status" value="1"/>
</dbReference>
<keyword evidence="13" id="KW-0675">Receptor</keyword>
<evidence type="ECO:0000256" key="6">
    <source>
        <dbReference type="ARBA" id="ARBA00023136"/>
    </source>
</evidence>
<evidence type="ECO:0000256" key="5">
    <source>
        <dbReference type="ARBA" id="ARBA00023077"/>
    </source>
</evidence>
<comment type="subcellular location">
    <subcellularLocation>
        <location evidence="1 8">Cell outer membrane</location>
        <topology evidence="1 8">Multi-pass membrane protein</topology>
    </subcellularLocation>
</comment>
<evidence type="ECO:0000256" key="7">
    <source>
        <dbReference type="ARBA" id="ARBA00023237"/>
    </source>
</evidence>
<dbReference type="GO" id="GO:0044718">
    <property type="term" value="P:siderophore transmembrane transport"/>
    <property type="evidence" value="ECO:0007669"/>
    <property type="project" value="TreeGrafter"/>
</dbReference>
<evidence type="ECO:0000256" key="2">
    <source>
        <dbReference type="ARBA" id="ARBA00022448"/>
    </source>
</evidence>
<keyword evidence="2 8" id="KW-0813">Transport</keyword>
<evidence type="ECO:0000313" key="13">
    <source>
        <dbReference type="EMBL" id="TYK32907.1"/>
    </source>
</evidence>
<dbReference type="InterPro" id="IPR012910">
    <property type="entry name" value="Plug_dom"/>
</dbReference>
<dbReference type="Gene3D" id="2.40.170.20">
    <property type="entry name" value="TonB-dependent receptor, beta-barrel domain"/>
    <property type="match status" value="1"/>
</dbReference>
<dbReference type="Proteomes" id="UP000324383">
    <property type="component" value="Unassembled WGS sequence"/>
</dbReference>
<organism evidence="13 14">
    <name type="scientific">Bacteroides pyogenes</name>
    <dbReference type="NCBI Taxonomy" id="310300"/>
    <lineage>
        <taxon>Bacteria</taxon>
        <taxon>Pseudomonadati</taxon>
        <taxon>Bacteroidota</taxon>
        <taxon>Bacteroidia</taxon>
        <taxon>Bacteroidales</taxon>
        <taxon>Bacteroidaceae</taxon>
        <taxon>Bacteroides</taxon>
    </lineage>
</organism>